<dbReference type="CDD" id="cd12442">
    <property type="entry name" value="RRM_RBM48"/>
    <property type="match status" value="1"/>
</dbReference>
<evidence type="ECO:0000256" key="2">
    <source>
        <dbReference type="ARBA" id="ARBA00015189"/>
    </source>
</evidence>
<evidence type="ECO:0000256" key="6">
    <source>
        <dbReference type="ARBA" id="ARBA00023187"/>
    </source>
</evidence>
<evidence type="ECO:0000313" key="10">
    <source>
        <dbReference type="Proteomes" id="UP000828390"/>
    </source>
</evidence>
<proteinExistence type="inferred from homology"/>
<organism evidence="9 10">
    <name type="scientific">Dreissena polymorpha</name>
    <name type="common">Zebra mussel</name>
    <name type="synonym">Mytilus polymorpha</name>
    <dbReference type="NCBI Taxonomy" id="45954"/>
    <lineage>
        <taxon>Eukaryota</taxon>
        <taxon>Metazoa</taxon>
        <taxon>Spiralia</taxon>
        <taxon>Lophotrochozoa</taxon>
        <taxon>Mollusca</taxon>
        <taxon>Bivalvia</taxon>
        <taxon>Autobranchia</taxon>
        <taxon>Heteroconchia</taxon>
        <taxon>Euheterodonta</taxon>
        <taxon>Imparidentia</taxon>
        <taxon>Neoheterodontei</taxon>
        <taxon>Myida</taxon>
        <taxon>Dreissenoidea</taxon>
        <taxon>Dreissenidae</taxon>
        <taxon>Dreissena</taxon>
    </lineage>
</organism>
<dbReference type="EMBL" id="JAIWYP010000011">
    <property type="protein sequence ID" value="KAH3741779.1"/>
    <property type="molecule type" value="Genomic_DNA"/>
</dbReference>
<keyword evidence="4" id="KW-0747">Spliceosome</keyword>
<protein>
    <recommendedName>
        <fullName evidence="2">RNA-binding protein 48</fullName>
    </recommendedName>
</protein>
<evidence type="ECO:0000313" key="9">
    <source>
        <dbReference type="EMBL" id="KAH3741779.1"/>
    </source>
</evidence>
<dbReference type="Proteomes" id="UP000828390">
    <property type="component" value="Unassembled WGS sequence"/>
</dbReference>
<sequence>MNRPKHHVRQSICGTRAPYREGRKPTAVKVYTVHHESKYVLVQGVPAVGAGQELVRLFEAQGEIEEHRILDNYPAEHFTETHFIKYKKIQSARFAKKKLDDWSFYGGVLHVCYVPEYETLQETREKLQERHRAIVYRTKKYERDGTYELYQLSSGATKEGTSSASNQENSTLYEVHTESVNGGGYKIPIEDNTQSLDKPEYMTSPSHYENFQRDERFYTSSSDINITPNDNIANREFSGGSLSDITGRNLQLMSTSHTMGSAKQGTLRRVSKPQSEAVLQAQAMQLYGSFDRKSNVPPESDNSPEEVSEQSQNDVDLFKNGSHDQSVVMGTDSSVRASAHKRPHPSSSDIVADNIVAASSDDERLLANPTFFSEGSNIIASKGQEKMPDEALVLPPPPKQRKTTFKANNQYIYTHARVPTAHAVFPPGFDARLTEPSVGVKTENTIYTDKAQKNTQNTDKAQKNTKNTDMTQRLTNKTSEVRVMVVAGMHAKSHSSGSITDTCDKQSEQKQTYNSTLSIGNLNKSNRAEGDVSAKNSSTTLPQYSQSKPVAEEAGNKANTSLRFIPRQTVKKPSQRPPMVNSREDAVAVEIKINAFVLKDVQGPVDVVKNRKNQTPSEVSLNKTMLEIRKKVTSVMKVPQTKN</sequence>
<dbReference type="SUPFAM" id="SSF54928">
    <property type="entry name" value="RNA-binding domain, RBD"/>
    <property type="match status" value="1"/>
</dbReference>
<evidence type="ECO:0000256" key="4">
    <source>
        <dbReference type="ARBA" id="ARBA00022728"/>
    </source>
</evidence>
<dbReference type="InterPro" id="IPR034264">
    <property type="entry name" value="RBM48_RRM"/>
</dbReference>
<dbReference type="GO" id="GO:0005654">
    <property type="term" value="C:nucleoplasm"/>
    <property type="evidence" value="ECO:0007669"/>
    <property type="project" value="TreeGrafter"/>
</dbReference>
<dbReference type="GO" id="GO:0006397">
    <property type="term" value="P:mRNA processing"/>
    <property type="evidence" value="ECO:0007669"/>
    <property type="project" value="UniProtKB-KW"/>
</dbReference>
<comment type="caution">
    <text evidence="9">The sequence shown here is derived from an EMBL/GenBank/DDBJ whole genome shotgun (WGS) entry which is preliminary data.</text>
</comment>
<dbReference type="OrthoDB" id="78358at2759"/>
<accession>A0A9D4DBT2</accession>
<reference evidence="9" key="2">
    <citation type="submission" date="2020-11" db="EMBL/GenBank/DDBJ databases">
        <authorList>
            <person name="McCartney M.A."/>
            <person name="Auch B."/>
            <person name="Kono T."/>
            <person name="Mallez S."/>
            <person name="Becker A."/>
            <person name="Gohl D.M."/>
            <person name="Silverstein K.A.T."/>
            <person name="Koren S."/>
            <person name="Bechman K.B."/>
            <person name="Herman A."/>
            <person name="Abrahante J.E."/>
            <person name="Garbe J."/>
        </authorList>
    </citation>
    <scope>NUCLEOTIDE SEQUENCE</scope>
    <source>
        <strain evidence="9">Duluth1</strain>
        <tissue evidence="9">Whole animal</tissue>
    </source>
</reference>
<evidence type="ECO:0000256" key="1">
    <source>
        <dbReference type="ARBA" id="ARBA00006938"/>
    </source>
</evidence>
<dbReference type="FunFam" id="3.30.70.330:FF:000424">
    <property type="entry name" value="RNA-binding protein 48 isoform X4"/>
    <property type="match status" value="1"/>
</dbReference>
<reference evidence="9" key="1">
    <citation type="journal article" date="2019" name="bioRxiv">
        <title>The Genome of the Zebra Mussel, Dreissena polymorpha: A Resource for Invasive Species Research.</title>
        <authorList>
            <person name="McCartney M.A."/>
            <person name="Auch B."/>
            <person name="Kono T."/>
            <person name="Mallez S."/>
            <person name="Zhang Y."/>
            <person name="Obille A."/>
            <person name="Becker A."/>
            <person name="Abrahante J.E."/>
            <person name="Garbe J."/>
            <person name="Badalamenti J.P."/>
            <person name="Herman A."/>
            <person name="Mangelson H."/>
            <person name="Liachko I."/>
            <person name="Sullivan S."/>
            <person name="Sone E.D."/>
            <person name="Koren S."/>
            <person name="Silverstein K.A.T."/>
            <person name="Beckman K.B."/>
            <person name="Gohl D.M."/>
        </authorList>
    </citation>
    <scope>NUCLEOTIDE SEQUENCE</scope>
    <source>
        <strain evidence="9">Duluth1</strain>
        <tissue evidence="9">Whole animal</tissue>
    </source>
</reference>
<feature type="region of interest" description="Disordered" evidence="8">
    <location>
        <begin position="451"/>
        <end position="476"/>
    </location>
</feature>
<dbReference type="GO" id="GO:0005681">
    <property type="term" value="C:spliceosomal complex"/>
    <property type="evidence" value="ECO:0007669"/>
    <property type="project" value="UniProtKB-KW"/>
</dbReference>
<keyword evidence="10" id="KW-1185">Reference proteome</keyword>
<dbReference type="AlphaFoldDB" id="A0A9D4DBT2"/>
<dbReference type="GO" id="GO:0003723">
    <property type="term" value="F:RNA binding"/>
    <property type="evidence" value="ECO:0007669"/>
    <property type="project" value="UniProtKB-KW"/>
</dbReference>
<keyword evidence="5" id="KW-0694">RNA-binding</keyword>
<evidence type="ECO:0000256" key="8">
    <source>
        <dbReference type="SAM" id="MobiDB-lite"/>
    </source>
</evidence>
<comment type="similarity">
    <text evidence="1">Belongs to the RBM48 family.</text>
</comment>
<feature type="region of interest" description="Disordered" evidence="8">
    <location>
        <begin position="332"/>
        <end position="351"/>
    </location>
</feature>
<dbReference type="InterPro" id="IPR035979">
    <property type="entry name" value="RBD_domain_sf"/>
</dbReference>
<feature type="compositionally biased region" description="Polar residues" evidence="8">
    <location>
        <begin position="534"/>
        <end position="548"/>
    </location>
</feature>
<name>A0A9D4DBT2_DREPO</name>
<keyword evidence="3" id="KW-0507">mRNA processing</keyword>
<dbReference type="Gene3D" id="3.30.70.330">
    <property type="match status" value="1"/>
</dbReference>
<dbReference type="InterPro" id="IPR012677">
    <property type="entry name" value="Nucleotide-bd_a/b_plait_sf"/>
</dbReference>
<dbReference type="GO" id="GO:0008380">
    <property type="term" value="P:RNA splicing"/>
    <property type="evidence" value="ECO:0007669"/>
    <property type="project" value="UniProtKB-KW"/>
</dbReference>
<evidence type="ECO:0000256" key="3">
    <source>
        <dbReference type="ARBA" id="ARBA00022664"/>
    </source>
</evidence>
<dbReference type="PANTHER" id="PTHR20957:SF0">
    <property type="entry name" value="RNA-BINDING PROTEIN 48"/>
    <property type="match status" value="1"/>
</dbReference>
<keyword evidence="6" id="KW-0508">mRNA splicing</keyword>
<dbReference type="InterPro" id="IPR039599">
    <property type="entry name" value="RBM48"/>
</dbReference>
<feature type="region of interest" description="Disordered" evidence="8">
    <location>
        <begin position="291"/>
        <end position="327"/>
    </location>
</feature>
<dbReference type="PANTHER" id="PTHR20957">
    <property type="entry name" value="RNA-BINDING PROTEIN 48"/>
    <property type="match status" value="1"/>
</dbReference>
<evidence type="ECO:0000256" key="5">
    <source>
        <dbReference type="ARBA" id="ARBA00022884"/>
    </source>
</evidence>
<feature type="region of interest" description="Disordered" evidence="8">
    <location>
        <begin position="490"/>
        <end position="556"/>
    </location>
</feature>
<evidence type="ECO:0000256" key="7">
    <source>
        <dbReference type="ARBA" id="ARBA00035004"/>
    </source>
</evidence>
<gene>
    <name evidence="9" type="ORF">DPMN_048506</name>
</gene>
<feature type="compositionally biased region" description="Polar residues" evidence="8">
    <location>
        <begin position="509"/>
        <end position="525"/>
    </location>
</feature>
<comment type="function">
    <text evidence="7">As a component of the minor spliceosome, involved in the splicing of U12-type introns in pre-mRNAs.</text>
</comment>